<evidence type="ECO:0000313" key="5">
    <source>
        <dbReference type="Proteomes" id="UP000494135"/>
    </source>
</evidence>
<name>A0A1X1PH62_9BURK</name>
<reference evidence="3 4" key="1">
    <citation type="submission" date="2017-04" db="EMBL/GenBank/DDBJ databases">
        <title>Burkholderia puraquae sp. nov., a novel Burkholderia cepacia complex species from hospital setting samples.</title>
        <authorList>
            <person name="Martina P."/>
            <person name="Leguizamon M."/>
            <person name="Prieto C."/>
            <person name="Sousa S."/>
            <person name="Montanaro P."/>
            <person name="Draghi W."/>
            <person name="Staembler M."/>
            <person name="Bettiol M."/>
            <person name="Figoli C."/>
            <person name="Palau J."/>
            <person name="Alvarez F."/>
            <person name="Benetti S."/>
            <person name="Anchat E."/>
            <person name="Vescina C."/>
            <person name="Ferreras J."/>
            <person name="Lasch P."/>
            <person name="Lagares A."/>
            <person name="Zorreguieta A."/>
            <person name="Yantorno O."/>
            <person name="Bosch A."/>
        </authorList>
    </citation>
    <scope>NUCLEOTIDE SEQUENCE [LARGE SCALE GENOMIC DNA]</scope>
    <source>
        <strain evidence="3 4">CAMPA 1040</strain>
    </source>
</reference>
<reference evidence="2 5" key="2">
    <citation type="submission" date="2020-04" db="EMBL/GenBank/DDBJ databases">
        <authorList>
            <person name="De Canck E."/>
        </authorList>
    </citation>
    <scope>NUCLEOTIDE SEQUENCE [LARGE SCALE GENOMIC DNA]</scope>
    <source>
        <strain evidence="2 5">LMG 29660</strain>
    </source>
</reference>
<evidence type="ECO:0000313" key="3">
    <source>
        <dbReference type="EMBL" id="ORT85668.1"/>
    </source>
</evidence>
<proteinExistence type="predicted"/>
<keyword evidence="4" id="KW-1185">Reference proteome</keyword>
<dbReference type="AlphaFoldDB" id="A0A1X1PH62"/>
<feature type="signal peptide" evidence="1">
    <location>
        <begin position="1"/>
        <end position="22"/>
    </location>
</feature>
<dbReference type="EMBL" id="NBYX01000006">
    <property type="protein sequence ID" value="ORT85668.1"/>
    <property type="molecule type" value="Genomic_DNA"/>
</dbReference>
<dbReference type="Proteomes" id="UP000494135">
    <property type="component" value="Unassembled WGS sequence"/>
</dbReference>
<evidence type="ECO:0000256" key="1">
    <source>
        <dbReference type="SAM" id="SignalP"/>
    </source>
</evidence>
<dbReference type="EMBL" id="CADIKG010000017">
    <property type="protein sequence ID" value="CAB3765937.1"/>
    <property type="molecule type" value="Genomic_DNA"/>
</dbReference>
<evidence type="ECO:0000313" key="4">
    <source>
        <dbReference type="Proteomes" id="UP000193146"/>
    </source>
</evidence>
<evidence type="ECO:0000313" key="2">
    <source>
        <dbReference type="EMBL" id="CAB3765937.1"/>
    </source>
</evidence>
<sequence length="150" mass="16186">MKDLARCAAAVALCIPITICQARGVSAVTIEQSGQTSSPDDPMTRDACANFTPTAAQLERFFSRAAPIDGRFVAHDYYSPCHSSGTVSFPDGSSGRWRVYSSGTASLTWASNGNTVYLYNGRHNGWHDPFACSYGLHDEDDDASCYLPGF</sequence>
<gene>
    <name evidence="3" type="ORF">B7G54_13955</name>
    <name evidence="2" type="ORF">LMG29660_05405</name>
</gene>
<organism evidence="3 4">
    <name type="scientific">Burkholderia puraquae</name>
    <dbReference type="NCBI Taxonomy" id="1904757"/>
    <lineage>
        <taxon>Bacteria</taxon>
        <taxon>Pseudomonadati</taxon>
        <taxon>Pseudomonadota</taxon>
        <taxon>Betaproteobacteria</taxon>
        <taxon>Burkholderiales</taxon>
        <taxon>Burkholderiaceae</taxon>
        <taxon>Burkholderia</taxon>
        <taxon>Burkholderia cepacia complex</taxon>
    </lineage>
</organism>
<keyword evidence="1" id="KW-0732">Signal</keyword>
<feature type="chain" id="PRO_5044567644" evidence="1">
    <location>
        <begin position="23"/>
        <end position="150"/>
    </location>
</feature>
<dbReference type="Proteomes" id="UP000193146">
    <property type="component" value="Unassembled WGS sequence"/>
</dbReference>
<dbReference type="OrthoDB" id="9002826at2"/>
<protein>
    <submittedName>
        <fullName evidence="3">Uncharacterized protein</fullName>
    </submittedName>
</protein>
<dbReference type="RefSeq" id="WP_085039604.1">
    <property type="nucleotide sequence ID" value="NZ_CADIKG010000017.1"/>
</dbReference>
<accession>A0A1X1PH62</accession>